<reference evidence="1 2" key="1">
    <citation type="journal article" date="2017" name="ISME J.">
        <title>Potential for microbial H2 and metal transformations associated with novel bacteria and archaea in deep terrestrial subsurface sediments.</title>
        <authorList>
            <person name="Hernsdorf A.W."/>
            <person name="Amano Y."/>
            <person name="Miyakawa K."/>
            <person name="Ise K."/>
            <person name="Suzuki Y."/>
            <person name="Anantharaman K."/>
            <person name="Probst A."/>
            <person name="Burstein D."/>
            <person name="Thomas B.C."/>
            <person name="Banfield J.F."/>
        </authorList>
    </citation>
    <scope>NUCLEOTIDE SEQUENCE [LARGE SCALE GENOMIC DNA]</scope>
    <source>
        <strain evidence="1">HGW-Wallbacteria-1</strain>
    </source>
</reference>
<gene>
    <name evidence="1" type="ORF">CVV64_19250</name>
</gene>
<comment type="caution">
    <text evidence="1">The sequence shown here is derived from an EMBL/GenBank/DDBJ whole genome shotgun (WGS) entry which is preliminary data.</text>
</comment>
<dbReference type="Proteomes" id="UP000233256">
    <property type="component" value="Unassembled WGS sequence"/>
</dbReference>
<organism evidence="1 2">
    <name type="scientific">Candidatus Wallbacteria bacterium HGW-Wallbacteria-1</name>
    <dbReference type="NCBI Taxonomy" id="2013854"/>
    <lineage>
        <taxon>Bacteria</taxon>
        <taxon>Candidatus Walliibacteriota</taxon>
    </lineage>
</organism>
<proteinExistence type="predicted"/>
<dbReference type="AlphaFoldDB" id="A0A2N1PJ72"/>
<sequence>MNSITTNDDSLELNEKTKRAMEKLDGGNVPMDQNVIPLLNAINSLDGIRTRSSCGGHPDRYPSVLVWADGTEKSMASLCILVHALKSYHWKLVAMPVGAIGDLHMDFMIMPDNALREWREHQPPVSILASETSLVEETQAQLDNIAGRILTLAGNSRFVPRKL</sequence>
<dbReference type="EMBL" id="PGXC01000050">
    <property type="protein sequence ID" value="PKK88366.1"/>
    <property type="molecule type" value="Genomic_DNA"/>
</dbReference>
<name>A0A2N1PJ72_9BACT</name>
<protein>
    <submittedName>
        <fullName evidence="1">Uncharacterized protein</fullName>
    </submittedName>
</protein>
<evidence type="ECO:0000313" key="1">
    <source>
        <dbReference type="EMBL" id="PKK88366.1"/>
    </source>
</evidence>
<accession>A0A2N1PJ72</accession>
<evidence type="ECO:0000313" key="2">
    <source>
        <dbReference type="Proteomes" id="UP000233256"/>
    </source>
</evidence>